<dbReference type="PANTHER" id="PTHR30461:SF23">
    <property type="entry name" value="DNA RECOMBINASE-RELATED"/>
    <property type="match status" value="1"/>
</dbReference>
<evidence type="ECO:0000313" key="4">
    <source>
        <dbReference type="Proteomes" id="UP001223420"/>
    </source>
</evidence>
<dbReference type="EMBL" id="JAUSWL010000004">
    <property type="protein sequence ID" value="MDQ0544129.1"/>
    <property type="molecule type" value="Genomic_DNA"/>
</dbReference>
<dbReference type="Pfam" id="PF00239">
    <property type="entry name" value="Resolvase"/>
    <property type="match status" value="1"/>
</dbReference>
<dbReference type="PROSITE" id="PS51737">
    <property type="entry name" value="RECOMBINASE_DNA_BIND"/>
    <property type="match status" value="1"/>
</dbReference>
<sequence>MKAPVRAPATPQQVRCAIYTRVSTEHGLEQAFNSLHSQREAAEAYVKSQAHEGWRLLPERYDDGGFSGGSLERPALTRLLAEVVAGRVEVIVVYKVDRLTRALSDFAKLVELFDRHGVSFVSVTQAFNTTTSMGRLTLNVLLSFAQFERELTGERIRDKIAASKRKGIWMGGIVPLGYRVEARALHVVPEDAALVRRIFERYRALGSVGALAAELEREGAHAPDRRSVTGGRVRGGPFSRGHLYKLLAARVYLGEITHRGASHPGRHAAIIELELFAAVAEQLAAQTPQRRRTRSASGALLGRRLFDADGNAMTPSHTRKGGVLYRYYVSQALLRGRARQRGAASTDFSPGRVPAAALEEAVLAALGGAVRRRTPAGTAIEQSIGATATAALYHDDRPRSEAMMPALVERWLERVVVRTDALVITLRADAASADGDGADAQADEIVVPWSSQRRSSRAAVLAPEARAAHPSRARQPMPEDVRRQLLVSIARARAWTEALASGRATDTAMLAARAGCSERHVRMLLPLAALAPDIVEAAIEGRLAAGYGAARLCRGLSAVWAEQRKLIPIISVPQE</sequence>
<proteinExistence type="predicted"/>
<dbReference type="GO" id="GO:0000150">
    <property type="term" value="F:DNA strand exchange activity"/>
    <property type="evidence" value="ECO:0007669"/>
    <property type="project" value="InterPro"/>
</dbReference>
<dbReference type="SUPFAM" id="SSF109709">
    <property type="entry name" value="KorB DNA-binding domain-like"/>
    <property type="match status" value="1"/>
</dbReference>
<reference evidence="3" key="1">
    <citation type="submission" date="2023-07" db="EMBL/GenBank/DDBJ databases">
        <title>Genomic Encyclopedia of Type Strains, Phase IV (KMG-IV): sequencing the most valuable type-strain genomes for metagenomic binning, comparative biology and taxonomic classification.</title>
        <authorList>
            <person name="Goeker M."/>
        </authorList>
    </citation>
    <scope>NUCLEOTIDE SEQUENCE</scope>
    <source>
        <strain evidence="3">DSM 19569</strain>
    </source>
</reference>
<dbReference type="Gene3D" id="3.40.50.1390">
    <property type="entry name" value="Resolvase, N-terminal catalytic domain"/>
    <property type="match status" value="1"/>
</dbReference>
<evidence type="ECO:0000313" key="3">
    <source>
        <dbReference type="EMBL" id="MDQ0544129.1"/>
    </source>
</evidence>
<dbReference type="InterPro" id="IPR011109">
    <property type="entry name" value="DNA_bind_recombinase_dom"/>
</dbReference>
<dbReference type="InterPro" id="IPR006119">
    <property type="entry name" value="Resolv_N"/>
</dbReference>
<dbReference type="GO" id="GO:0003677">
    <property type="term" value="F:DNA binding"/>
    <property type="evidence" value="ECO:0007669"/>
    <property type="project" value="InterPro"/>
</dbReference>
<dbReference type="PANTHER" id="PTHR30461">
    <property type="entry name" value="DNA-INVERTASE FROM LAMBDOID PROPHAGE"/>
    <property type="match status" value="1"/>
</dbReference>
<evidence type="ECO:0000259" key="1">
    <source>
        <dbReference type="PROSITE" id="PS51736"/>
    </source>
</evidence>
<dbReference type="AlphaFoldDB" id="A0AAJ1TSP4"/>
<dbReference type="InterPro" id="IPR038109">
    <property type="entry name" value="DNA_bind_recomb_sf"/>
</dbReference>
<dbReference type="CDD" id="cd03768">
    <property type="entry name" value="SR_ResInv"/>
    <property type="match status" value="1"/>
</dbReference>
<dbReference type="SUPFAM" id="SSF53041">
    <property type="entry name" value="Resolvase-like"/>
    <property type="match status" value="1"/>
</dbReference>
<feature type="domain" description="Resolvase/invertase-type recombinase catalytic" evidence="1">
    <location>
        <begin position="15"/>
        <end position="167"/>
    </location>
</feature>
<feature type="domain" description="Recombinase" evidence="2">
    <location>
        <begin position="175"/>
        <end position="289"/>
    </location>
</feature>
<comment type="caution">
    <text evidence="3">The sequence shown here is derived from an EMBL/GenBank/DDBJ whole genome shotgun (WGS) entry which is preliminary data.</text>
</comment>
<dbReference type="Gene3D" id="3.90.1750.20">
    <property type="entry name" value="Putative Large Serine Recombinase, Chain B, Domain 2"/>
    <property type="match status" value="1"/>
</dbReference>
<dbReference type="RefSeq" id="WP_230366506.1">
    <property type="nucleotide sequence ID" value="NZ_JAJALK010000005.1"/>
</dbReference>
<organism evidence="3 4">
    <name type="scientific">Methylobacterium brachiatum</name>
    <dbReference type="NCBI Taxonomy" id="269660"/>
    <lineage>
        <taxon>Bacteria</taxon>
        <taxon>Pseudomonadati</taxon>
        <taxon>Pseudomonadota</taxon>
        <taxon>Alphaproteobacteria</taxon>
        <taxon>Hyphomicrobiales</taxon>
        <taxon>Methylobacteriaceae</taxon>
        <taxon>Methylobacterium</taxon>
    </lineage>
</organism>
<evidence type="ECO:0000259" key="2">
    <source>
        <dbReference type="PROSITE" id="PS51737"/>
    </source>
</evidence>
<dbReference type="PROSITE" id="PS51736">
    <property type="entry name" value="RECOMBINASES_3"/>
    <property type="match status" value="1"/>
</dbReference>
<accession>A0AAJ1TSP4</accession>
<protein>
    <submittedName>
        <fullName evidence="3">DNA invertase Pin-like site-specific DNA recombinase</fullName>
    </submittedName>
</protein>
<dbReference type="Proteomes" id="UP001223420">
    <property type="component" value="Unassembled WGS sequence"/>
</dbReference>
<dbReference type="InterPro" id="IPR050639">
    <property type="entry name" value="SSR_resolvase"/>
</dbReference>
<dbReference type="Pfam" id="PF07508">
    <property type="entry name" value="Recombinase"/>
    <property type="match status" value="1"/>
</dbReference>
<dbReference type="InterPro" id="IPR036162">
    <property type="entry name" value="Resolvase-like_N_sf"/>
</dbReference>
<dbReference type="SMART" id="SM00857">
    <property type="entry name" value="Resolvase"/>
    <property type="match status" value="1"/>
</dbReference>
<gene>
    <name evidence="3" type="ORF">QO001_003058</name>
</gene>
<name>A0AAJ1TSP4_9HYPH</name>